<dbReference type="GO" id="GO:0031956">
    <property type="term" value="F:medium-chain fatty acid-CoA ligase activity"/>
    <property type="evidence" value="ECO:0007669"/>
    <property type="project" value="TreeGrafter"/>
</dbReference>
<proteinExistence type="inferred from homology"/>
<dbReference type="GO" id="GO:0006631">
    <property type="term" value="P:fatty acid metabolic process"/>
    <property type="evidence" value="ECO:0007669"/>
    <property type="project" value="TreeGrafter"/>
</dbReference>
<dbReference type="InterPro" id="IPR045851">
    <property type="entry name" value="AMP-bd_C_sf"/>
</dbReference>
<evidence type="ECO:0000256" key="1">
    <source>
        <dbReference type="ARBA" id="ARBA00006432"/>
    </source>
</evidence>
<dbReference type="Proteomes" id="UP000020218">
    <property type="component" value="Unassembled WGS sequence"/>
</dbReference>
<comment type="caution">
    <text evidence="5">The sequence shown here is derived from an EMBL/GenBank/DDBJ whole genome shotgun (WGS) entry which is preliminary data.</text>
</comment>
<evidence type="ECO:0000259" key="4">
    <source>
        <dbReference type="Pfam" id="PF13193"/>
    </source>
</evidence>
<dbReference type="EMBL" id="JFAX01000012">
    <property type="protein sequence ID" value="EXI67201.1"/>
    <property type="molecule type" value="Genomic_DNA"/>
</dbReference>
<organism evidence="5 6">
    <name type="scientific">Candidatus Accumulibacter adjunctus</name>
    <dbReference type="NCBI Taxonomy" id="1454001"/>
    <lineage>
        <taxon>Bacteria</taxon>
        <taxon>Pseudomonadati</taxon>
        <taxon>Pseudomonadota</taxon>
        <taxon>Betaproteobacteria</taxon>
        <taxon>Candidatus Accumulibacter</taxon>
    </lineage>
</organism>
<evidence type="ECO:0000313" key="6">
    <source>
        <dbReference type="Proteomes" id="UP000020218"/>
    </source>
</evidence>
<gene>
    <name evidence="5" type="primary">menE</name>
    <name evidence="5" type="ORF">AW08_02305</name>
</gene>
<dbReference type="Gene3D" id="3.30.300.30">
    <property type="match status" value="1"/>
</dbReference>
<dbReference type="SUPFAM" id="SSF56801">
    <property type="entry name" value="Acetyl-CoA synthetase-like"/>
    <property type="match status" value="1"/>
</dbReference>
<dbReference type="CDD" id="cd04433">
    <property type="entry name" value="AFD_class_I"/>
    <property type="match status" value="1"/>
</dbReference>
<dbReference type="Pfam" id="PF13193">
    <property type="entry name" value="AMP-binding_C"/>
    <property type="match status" value="1"/>
</dbReference>
<dbReference type="GO" id="GO:0008756">
    <property type="term" value="F:o-succinylbenzoate-CoA ligase activity"/>
    <property type="evidence" value="ECO:0007669"/>
    <property type="project" value="UniProtKB-EC"/>
</dbReference>
<dbReference type="STRING" id="1454001.AW08_02305"/>
<reference evidence="5" key="1">
    <citation type="submission" date="2014-02" db="EMBL/GenBank/DDBJ databases">
        <title>Expanding our view of genomic diversity in Candidatus Accumulibacter clades.</title>
        <authorList>
            <person name="Skennerton C.T."/>
            <person name="Barr J.J."/>
            <person name="Slater F.R."/>
            <person name="Bond P.L."/>
            <person name="Tyson G.W."/>
        </authorList>
    </citation>
    <scope>NUCLEOTIDE SEQUENCE [LARGE SCALE GENOMIC DNA]</scope>
</reference>
<keyword evidence="2 5" id="KW-0436">Ligase</keyword>
<dbReference type="PANTHER" id="PTHR43201:SF5">
    <property type="entry name" value="MEDIUM-CHAIN ACYL-COA LIGASE ACSF2, MITOCHONDRIAL"/>
    <property type="match status" value="1"/>
</dbReference>
<dbReference type="EC" id="6.2.1.26" evidence="5"/>
<dbReference type="PANTHER" id="PTHR43201">
    <property type="entry name" value="ACYL-COA SYNTHETASE"/>
    <property type="match status" value="1"/>
</dbReference>
<comment type="similarity">
    <text evidence="1">Belongs to the ATP-dependent AMP-binding enzyme family.</text>
</comment>
<dbReference type="InterPro" id="IPR000873">
    <property type="entry name" value="AMP-dep_synth/lig_dom"/>
</dbReference>
<evidence type="ECO:0000259" key="3">
    <source>
        <dbReference type="Pfam" id="PF00501"/>
    </source>
</evidence>
<dbReference type="InterPro" id="IPR025110">
    <property type="entry name" value="AMP-bd_C"/>
</dbReference>
<feature type="domain" description="AMP-binding enzyme C-terminal" evidence="4">
    <location>
        <begin position="372"/>
        <end position="443"/>
    </location>
</feature>
<dbReference type="Pfam" id="PF00501">
    <property type="entry name" value="AMP-binding"/>
    <property type="match status" value="1"/>
</dbReference>
<dbReference type="InterPro" id="IPR042099">
    <property type="entry name" value="ANL_N_sf"/>
</dbReference>
<protein>
    <submittedName>
        <fullName evidence="5">2-succinylbenzoate--CoA ligase</fullName>
        <ecNumber evidence="5">6.2.1.26</ecNumber>
    </submittedName>
</protein>
<feature type="domain" description="AMP-dependent synthetase/ligase" evidence="3">
    <location>
        <begin position="116"/>
        <end position="322"/>
    </location>
</feature>
<dbReference type="PATRIC" id="fig|1454001.3.peg.2308"/>
<keyword evidence="6" id="KW-1185">Reference proteome</keyword>
<evidence type="ECO:0000313" key="5">
    <source>
        <dbReference type="EMBL" id="EXI67201.1"/>
    </source>
</evidence>
<dbReference type="InterPro" id="IPR020845">
    <property type="entry name" value="AMP-binding_CS"/>
</dbReference>
<accession>A0A011MXA9</accession>
<dbReference type="Gene3D" id="3.40.50.12780">
    <property type="entry name" value="N-terminal domain of ligase-like"/>
    <property type="match status" value="1"/>
</dbReference>
<dbReference type="AlphaFoldDB" id="A0A011MXA9"/>
<dbReference type="PROSITE" id="PS00455">
    <property type="entry name" value="AMP_BINDING"/>
    <property type="match status" value="1"/>
</dbReference>
<evidence type="ECO:0000256" key="2">
    <source>
        <dbReference type="ARBA" id="ARBA00022598"/>
    </source>
</evidence>
<name>A0A011MXA9_9PROT</name>
<sequence length="457" mass="47741">MSLLASWLRAGACERPHACALRAATGEWTYRELLVVAERGAACLRSADVAAGGIVGCAAGALDLALAAVACSAAGTALLPLDPLTAAAAWPRLQELAGGRLHCLRTRSGDWRLDRGPPAPTVDPDDLALVIASSGSEGEPKAVMLTNGNLAAAVAASQQRLPLAAGDTWLGCLPLHHVGGISLLFRCLRAGATLLLHGSFSAPEIWRDLNEQAVSHISLVPVMLARLLDVAGGRPPPASLRHALIGGGALSRPLCERALATGWPIRPSWGLSESAAQAATLLSPAEEWRPGLVGEPLPGLAARIAADGRICLRGAQVMAGYLNPERRPGLGLVDGWLITGDLGDIDGAGRLSIRGRADDLLVSGGVNVHPAEVEDCLAACPGVRDVAVTATADAEWGDSLLALVVGQADVELLRDWSRRHLPAGRRPRRFRCVEYLPRNGMGKLERAVLRRLAAEDA</sequence>